<dbReference type="Pfam" id="PF06969">
    <property type="entry name" value="HemN_C"/>
    <property type="match status" value="1"/>
</dbReference>
<gene>
    <name evidence="12" type="ORF">A8C75_01365</name>
</gene>
<dbReference type="SMART" id="SM00729">
    <property type="entry name" value="Elp3"/>
    <property type="match status" value="1"/>
</dbReference>
<keyword evidence="6 10" id="KW-0479">Metal-binding</keyword>
<keyword evidence="9 10" id="KW-0143">Chaperone</keyword>
<keyword evidence="5 10" id="KW-0949">S-adenosyl-L-methionine</keyword>
<dbReference type="GO" id="GO:0004109">
    <property type="term" value="F:coproporphyrinogen oxidase activity"/>
    <property type="evidence" value="ECO:0007669"/>
    <property type="project" value="InterPro"/>
</dbReference>
<evidence type="ECO:0000313" key="13">
    <source>
        <dbReference type="Proteomes" id="UP000078070"/>
    </source>
</evidence>
<dbReference type="GO" id="GO:0046872">
    <property type="term" value="F:metal ion binding"/>
    <property type="evidence" value="ECO:0007669"/>
    <property type="project" value="UniProtKB-UniRule"/>
</dbReference>
<organism evidence="12 13">
    <name type="scientific">Marinobacterium aestuarii</name>
    <dbReference type="NCBI Taxonomy" id="1821621"/>
    <lineage>
        <taxon>Bacteria</taxon>
        <taxon>Pseudomonadati</taxon>
        <taxon>Pseudomonadota</taxon>
        <taxon>Gammaproteobacteria</taxon>
        <taxon>Oceanospirillales</taxon>
        <taxon>Oceanospirillaceae</taxon>
        <taxon>Marinobacterium</taxon>
    </lineage>
</organism>
<dbReference type="InterPro" id="IPR004559">
    <property type="entry name" value="HemW-like"/>
</dbReference>
<evidence type="ECO:0000256" key="3">
    <source>
        <dbReference type="ARBA" id="ARBA00017228"/>
    </source>
</evidence>
<evidence type="ECO:0000256" key="9">
    <source>
        <dbReference type="ARBA" id="ARBA00023186"/>
    </source>
</evidence>
<evidence type="ECO:0000256" key="6">
    <source>
        <dbReference type="ARBA" id="ARBA00022723"/>
    </source>
</evidence>
<dbReference type="OrthoDB" id="9808022at2"/>
<dbReference type="InterPro" id="IPR013785">
    <property type="entry name" value="Aldolase_TIM"/>
</dbReference>
<dbReference type="GO" id="GO:0005737">
    <property type="term" value="C:cytoplasm"/>
    <property type="evidence" value="ECO:0007669"/>
    <property type="project" value="UniProtKB-SubCell"/>
</dbReference>
<dbReference type="GO" id="GO:0006779">
    <property type="term" value="P:porphyrin-containing compound biosynthetic process"/>
    <property type="evidence" value="ECO:0007669"/>
    <property type="project" value="InterPro"/>
</dbReference>
<dbReference type="PANTHER" id="PTHR13932:SF5">
    <property type="entry name" value="RADICAL S-ADENOSYL METHIONINE DOMAIN-CONTAINING PROTEIN 1, MITOCHONDRIAL"/>
    <property type="match status" value="1"/>
</dbReference>
<proteinExistence type="inferred from homology"/>
<dbReference type="GO" id="GO:0051539">
    <property type="term" value="F:4 iron, 4 sulfur cluster binding"/>
    <property type="evidence" value="ECO:0007669"/>
    <property type="project" value="UniProtKB-UniRule"/>
</dbReference>
<comment type="similarity">
    <text evidence="2">Belongs to the anaerobic coproporphyrinogen-III oxidase family. HemW subfamily.</text>
</comment>
<dbReference type="CDD" id="cd01335">
    <property type="entry name" value="Radical_SAM"/>
    <property type="match status" value="1"/>
</dbReference>
<name>A0A1A9EU29_9GAMM</name>
<dbReference type="InterPro" id="IPR058240">
    <property type="entry name" value="rSAM_sf"/>
</dbReference>
<dbReference type="InterPro" id="IPR010723">
    <property type="entry name" value="HemN_C"/>
</dbReference>
<dbReference type="RefSeq" id="WP_067377032.1">
    <property type="nucleotide sequence ID" value="NZ_CP015839.1"/>
</dbReference>
<dbReference type="InterPro" id="IPR034505">
    <property type="entry name" value="Coproporphyrinogen-III_oxidase"/>
</dbReference>
<keyword evidence="13" id="KW-1185">Reference proteome</keyword>
<keyword evidence="8 10" id="KW-0411">Iron-sulfur</keyword>
<feature type="domain" description="Radical SAM core" evidence="11">
    <location>
        <begin position="2"/>
        <end position="235"/>
    </location>
</feature>
<dbReference type="InterPro" id="IPR007197">
    <property type="entry name" value="rSAM"/>
</dbReference>
<dbReference type="EMBL" id="CP015839">
    <property type="protein sequence ID" value="ANG61240.1"/>
    <property type="molecule type" value="Genomic_DNA"/>
</dbReference>
<dbReference type="STRING" id="1821621.A8C75_01365"/>
<dbReference type="Pfam" id="PF04055">
    <property type="entry name" value="Radical_SAM"/>
    <property type="match status" value="1"/>
</dbReference>
<dbReference type="KEGG" id="mars:A8C75_01365"/>
<evidence type="ECO:0000256" key="5">
    <source>
        <dbReference type="ARBA" id="ARBA00022691"/>
    </source>
</evidence>
<accession>A0A1A9EU29</accession>
<keyword evidence="7 10" id="KW-0408">Iron</keyword>
<keyword evidence="10" id="KW-0004">4Fe-4S</keyword>
<comment type="cofactor">
    <cofactor evidence="1">
        <name>[4Fe-4S] cluster</name>
        <dbReference type="ChEBI" id="CHEBI:49883"/>
    </cofactor>
</comment>
<evidence type="ECO:0000256" key="7">
    <source>
        <dbReference type="ARBA" id="ARBA00023004"/>
    </source>
</evidence>
<dbReference type="SFLD" id="SFLDF00288">
    <property type="entry name" value="HemN-like__clustered_with_nucl"/>
    <property type="match status" value="1"/>
</dbReference>
<dbReference type="PANTHER" id="PTHR13932">
    <property type="entry name" value="COPROPORPHYRINIGEN III OXIDASE"/>
    <property type="match status" value="1"/>
</dbReference>
<evidence type="ECO:0000259" key="11">
    <source>
        <dbReference type="PROSITE" id="PS51918"/>
    </source>
</evidence>
<keyword evidence="10" id="KW-0963">Cytoplasm</keyword>
<dbReference type="SFLD" id="SFLDF00562">
    <property type="entry name" value="HemN-like__clustered_with_heat"/>
    <property type="match status" value="1"/>
</dbReference>
<reference evidence="12 13" key="2">
    <citation type="journal article" date="2018" name="Int. J. Syst. Evol. Microbiol.">
        <title>Marinobacterium aestuarii sp. nov., a benzene-degrading marine bacterium isolated from estuary sediment.</title>
        <authorList>
            <person name="Bae S.S."/>
            <person name="Jung J."/>
            <person name="Chung D."/>
            <person name="Baek K."/>
        </authorList>
    </citation>
    <scope>NUCLEOTIDE SEQUENCE [LARGE SCALE GENOMIC DNA]</scope>
    <source>
        <strain evidence="12 13">ST58-10</strain>
    </source>
</reference>
<evidence type="ECO:0000313" key="12">
    <source>
        <dbReference type="EMBL" id="ANG61240.1"/>
    </source>
</evidence>
<dbReference type="SFLD" id="SFLDG01065">
    <property type="entry name" value="anaerobic_coproporphyrinogen-I"/>
    <property type="match status" value="1"/>
</dbReference>
<evidence type="ECO:0000256" key="4">
    <source>
        <dbReference type="ARBA" id="ARBA00022617"/>
    </source>
</evidence>
<dbReference type="AlphaFoldDB" id="A0A1A9EU29"/>
<dbReference type="SUPFAM" id="SSF102114">
    <property type="entry name" value="Radical SAM enzymes"/>
    <property type="match status" value="1"/>
</dbReference>
<sequence>MSLQLPPLSLYIHIPWCVRKCPYCDFNSHAAKGELPEADYVAALLEDLDAELPDVQGRSIDTIFIGGGTPSLFSAAAIQQILTGVAARTPLSAQAEITMEANPGTFEQERFAGFRAAGVNRLSIGIQSFSDAQLKALGRIHNADEAYRAVASARAIGFDNINLDLMHGLPQQDLAGAMRDLDTALSLQPDHLSWYQLTIEPNTEFNARPPNLPVDEVLWEIQEHGQEKLAAAGFAQYEVSAYARNGRQAAHNLNYWAFGDYIGIGAGAHGKLTRPADGHIMRRWKQRQPAAYMDVTKRLGGENAIAQDELAFEFMLNALRLVDGVPLQLLQARAGISPDSIRVQLDRAIQQGLLQNDPAHIRPTHQGRLFLNNLLEMFL</sequence>
<keyword evidence="4 10" id="KW-0349">Heme</keyword>
<evidence type="ECO:0000256" key="2">
    <source>
        <dbReference type="ARBA" id="ARBA00006100"/>
    </source>
</evidence>
<evidence type="ECO:0000256" key="8">
    <source>
        <dbReference type="ARBA" id="ARBA00023014"/>
    </source>
</evidence>
<dbReference type="SFLD" id="SFLDG01082">
    <property type="entry name" value="B12-binding_domain_containing"/>
    <property type="match status" value="1"/>
</dbReference>
<comment type="function">
    <text evidence="10">Probably acts as a heme chaperone, transferring heme to an unknown acceptor. Binds one molecule of heme per monomer, possibly covalently. Binds 1 [4Fe-4S] cluster. The cluster is coordinated with 3 cysteines and an exchangeable S-adenosyl-L-methionine.</text>
</comment>
<evidence type="ECO:0000256" key="1">
    <source>
        <dbReference type="ARBA" id="ARBA00001966"/>
    </source>
</evidence>
<dbReference type="NCBIfam" id="TIGR00539">
    <property type="entry name" value="hemN_rel"/>
    <property type="match status" value="1"/>
</dbReference>
<reference evidence="13" key="1">
    <citation type="submission" date="2016-05" db="EMBL/GenBank/DDBJ databases">
        <authorList>
            <person name="Baek K."/>
            <person name="Yang S.-J."/>
        </authorList>
    </citation>
    <scope>NUCLEOTIDE SEQUENCE [LARGE SCALE GENOMIC DNA]</scope>
    <source>
        <strain evidence="13">ST58-10</strain>
    </source>
</reference>
<dbReference type="InterPro" id="IPR006638">
    <property type="entry name" value="Elp3/MiaA/NifB-like_rSAM"/>
</dbReference>
<dbReference type="Gene3D" id="3.20.20.70">
    <property type="entry name" value="Aldolase class I"/>
    <property type="match status" value="1"/>
</dbReference>
<comment type="subcellular location">
    <subcellularLocation>
        <location evidence="10">Cytoplasm</location>
    </subcellularLocation>
</comment>
<protein>
    <recommendedName>
        <fullName evidence="3 10">Heme chaperone HemW</fullName>
    </recommendedName>
</protein>
<dbReference type="PROSITE" id="PS51918">
    <property type="entry name" value="RADICAL_SAM"/>
    <property type="match status" value="1"/>
</dbReference>
<dbReference type="SFLD" id="SFLDS00029">
    <property type="entry name" value="Radical_SAM"/>
    <property type="match status" value="1"/>
</dbReference>
<dbReference type="Proteomes" id="UP000078070">
    <property type="component" value="Chromosome"/>
</dbReference>
<evidence type="ECO:0000256" key="10">
    <source>
        <dbReference type="RuleBase" id="RU364116"/>
    </source>
</evidence>